<keyword evidence="3" id="KW-1185">Reference proteome</keyword>
<comment type="caution">
    <text evidence="2">The sequence shown here is derived from an EMBL/GenBank/DDBJ whole genome shotgun (WGS) entry which is preliminary data.</text>
</comment>
<protein>
    <submittedName>
        <fullName evidence="2">Uncharacterized protein</fullName>
    </submittedName>
</protein>
<dbReference type="EMBL" id="BLXT01000370">
    <property type="protein sequence ID" value="GFN76290.1"/>
    <property type="molecule type" value="Genomic_DNA"/>
</dbReference>
<dbReference type="AlphaFoldDB" id="A0AAV3XZN2"/>
<accession>A0AAV3XZN2</accession>
<dbReference type="Proteomes" id="UP000735302">
    <property type="component" value="Unassembled WGS sequence"/>
</dbReference>
<feature type="region of interest" description="Disordered" evidence="1">
    <location>
        <begin position="67"/>
        <end position="87"/>
    </location>
</feature>
<proteinExistence type="predicted"/>
<evidence type="ECO:0000313" key="2">
    <source>
        <dbReference type="EMBL" id="GFN76290.1"/>
    </source>
</evidence>
<name>A0AAV3XZN2_9GAST</name>
<evidence type="ECO:0000313" key="3">
    <source>
        <dbReference type="Proteomes" id="UP000735302"/>
    </source>
</evidence>
<evidence type="ECO:0000256" key="1">
    <source>
        <dbReference type="SAM" id="MobiDB-lite"/>
    </source>
</evidence>
<reference evidence="2 3" key="1">
    <citation type="journal article" date="2021" name="Elife">
        <title>Chloroplast acquisition without the gene transfer in kleptoplastic sea slugs, Plakobranchus ocellatus.</title>
        <authorList>
            <person name="Maeda T."/>
            <person name="Takahashi S."/>
            <person name="Yoshida T."/>
            <person name="Shimamura S."/>
            <person name="Takaki Y."/>
            <person name="Nagai Y."/>
            <person name="Toyoda A."/>
            <person name="Suzuki Y."/>
            <person name="Arimoto A."/>
            <person name="Ishii H."/>
            <person name="Satoh N."/>
            <person name="Nishiyama T."/>
            <person name="Hasebe M."/>
            <person name="Maruyama T."/>
            <person name="Minagawa J."/>
            <person name="Obokata J."/>
            <person name="Shigenobu S."/>
        </authorList>
    </citation>
    <scope>NUCLEOTIDE SEQUENCE [LARGE SCALE GENOMIC DNA]</scope>
</reference>
<sequence>MITHNTLDVTVCSDYTQHNRSNDTSPAWSMPHEFVATQQGQTGFLLTFDPEASQHCLPESPLCIPSSDNMDYKQRKHHGPPRSGEITFYLPQGERETRRAVSYQEA</sequence>
<organism evidence="2 3">
    <name type="scientific">Plakobranchus ocellatus</name>
    <dbReference type="NCBI Taxonomy" id="259542"/>
    <lineage>
        <taxon>Eukaryota</taxon>
        <taxon>Metazoa</taxon>
        <taxon>Spiralia</taxon>
        <taxon>Lophotrochozoa</taxon>
        <taxon>Mollusca</taxon>
        <taxon>Gastropoda</taxon>
        <taxon>Heterobranchia</taxon>
        <taxon>Euthyneura</taxon>
        <taxon>Panpulmonata</taxon>
        <taxon>Sacoglossa</taxon>
        <taxon>Placobranchoidea</taxon>
        <taxon>Plakobranchidae</taxon>
        <taxon>Plakobranchus</taxon>
    </lineage>
</organism>
<gene>
    <name evidence="2" type="ORF">PoB_000279600</name>
</gene>